<feature type="transmembrane region" description="Helical" evidence="1">
    <location>
        <begin position="215"/>
        <end position="233"/>
    </location>
</feature>
<feature type="transmembrane region" description="Helical" evidence="1">
    <location>
        <begin position="150"/>
        <end position="170"/>
    </location>
</feature>
<protein>
    <submittedName>
        <fullName evidence="3">DUF2157 domain-containing protein</fullName>
    </submittedName>
</protein>
<feature type="domain" description="DUF2157" evidence="2">
    <location>
        <begin position="9"/>
        <end position="144"/>
    </location>
</feature>
<evidence type="ECO:0000259" key="2">
    <source>
        <dbReference type="Pfam" id="PF09925"/>
    </source>
</evidence>
<feature type="transmembrane region" description="Helical" evidence="1">
    <location>
        <begin position="127"/>
        <end position="143"/>
    </location>
</feature>
<evidence type="ECO:0000313" key="3">
    <source>
        <dbReference type="EMBL" id="PRO65523.1"/>
    </source>
</evidence>
<feature type="transmembrane region" description="Helical" evidence="1">
    <location>
        <begin position="270"/>
        <end position="292"/>
    </location>
</feature>
<feature type="transmembrane region" description="Helical" evidence="1">
    <location>
        <begin position="69"/>
        <end position="86"/>
    </location>
</feature>
<comment type="caution">
    <text evidence="3">The sequence shown here is derived from an EMBL/GenBank/DDBJ whole genome shotgun (WGS) entry which is preliminary data.</text>
</comment>
<feature type="transmembrane region" description="Helical" evidence="1">
    <location>
        <begin position="42"/>
        <end position="63"/>
    </location>
</feature>
<keyword evidence="1" id="KW-1133">Transmembrane helix</keyword>
<dbReference type="OrthoDB" id="5351773at2"/>
<keyword evidence="4" id="KW-1185">Reference proteome</keyword>
<feature type="transmembrane region" description="Helical" evidence="1">
    <location>
        <begin position="365"/>
        <end position="384"/>
    </location>
</feature>
<dbReference type="InterPro" id="IPR018677">
    <property type="entry name" value="DUF2157"/>
</dbReference>
<name>A0A2P6MGW5_ALKUR</name>
<dbReference type="EMBL" id="PVNS01000007">
    <property type="protein sequence ID" value="PRO65523.1"/>
    <property type="molecule type" value="Genomic_DNA"/>
</dbReference>
<organism evidence="3 4">
    <name type="scientific">Alkalicoccus urumqiensis</name>
    <name type="common">Bacillus urumqiensis</name>
    <dbReference type="NCBI Taxonomy" id="1548213"/>
    <lineage>
        <taxon>Bacteria</taxon>
        <taxon>Bacillati</taxon>
        <taxon>Bacillota</taxon>
        <taxon>Bacilli</taxon>
        <taxon>Bacillales</taxon>
        <taxon>Bacillaceae</taxon>
        <taxon>Alkalicoccus</taxon>
    </lineage>
</organism>
<dbReference type="Pfam" id="PF09925">
    <property type="entry name" value="DUF2157"/>
    <property type="match status" value="1"/>
</dbReference>
<feature type="transmembrane region" description="Helical" evidence="1">
    <location>
        <begin position="342"/>
        <end position="359"/>
    </location>
</feature>
<keyword evidence="1" id="KW-0812">Transmembrane</keyword>
<accession>A0A2P6MGW5</accession>
<dbReference type="Proteomes" id="UP000243650">
    <property type="component" value="Unassembled WGS sequence"/>
</dbReference>
<sequence length="393" mass="43757">MDVGRKLREWEQEELLSQETAALIMEYEKQKHPDGKKDRMPLLMMVGLVFFTLAVFSFIAANWQVMPPLLKSGIVLSLMWLFYGLGMISEKRSSGWPVLYRMIGLAMFGASLIVTAQAFHLSSSGSILPWAVFTAALLHYALWRHAAYAGAAFIMGVVTLLASVPAVSWLEWGVFTAAALTWLVFSRKRLSLVFSWLLVFGSGLKLWSTPAVESLFWPVWTLFFLVFLLFVLTKEQRRMLLPLYPAVSAVSLLVYLAVRGETEGVLEGLGWLEAGLLAAAGTAVLTAGWWKFRPAVWTAVLGLTGLMMFDQSAVLLAVTAEAAALGYMFYAQKHELPAAPGFIYFILVQAVIYVVFAWGRLDMALFFLIGAFLLFAMAGSAWWFNQRKEAAQS</sequence>
<reference evidence="3 4" key="1">
    <citation type="submission" date="2018-03" db="EMBL/GenBank/DDBJ databases">
        <title>Bacillus urumqiensis sp. nov., a moderately haloalkaliphilic bacterium isolated from a salt lake.</title>
        <authorList>
            <person name="Zhao B."/>
            <person name="Liao Z."/>
        </authorList>
    </citation>
    <scope>NUCLEOTIDE SEQUENCE [LARGE SCALE GENOMIC DNA]</scope>
    <source>
        <strain evidence="3 4">BZ-SZ-XJ18</strain>
    </source>
</reference>
<gene>
    <name evidence="3" type="ORF">C6I21_08315</name>
</gene>
<dbReference type="RefSeq" id="WP_105958993.1">
    <property type="nucleotide sequence ID" value="NZ_PVNS01000007.1"/>
</dbReference>
<feature type="transmembrane region" description="Helical" evidence="1">
    <location>
        <begin position="190"/>
        <end position="208"/>
    </location>
</feature>
<feature type="transmembrane region" description="Helical" evidence="1">
    <location>
        <begin position="98"/>
        <end position="121"/>
    </location>
</feature>
<proteinExistence type="predicted"/>
<keyword evidence="1" id="KW-0472">Membrane</keyword>
<evidence type="ECO:0000313" key="4">
    <source>
        <dbReference type="Proteomes" id="UP000243650"/>
    </source>
</evidence>
<dbReference type="AlphaFoldDB" id="A0A2P6MGW5"/>
<feature type="transmembrane region" description="Helical" evidence="1">
    <location>
        <begin position="239"/>
        <end position="258"/>
    </location>
</feature>
<evidence type="ECO:0000256" key="1">
    <source>
        <dbReference type="SAM" id="Phobius"/>
    </source>
</evidence>